<evidence type="ECO:0000256" key="4">
    <source>
        <dbReference type="ARBA" id="ARBA00022679"/>
    </source>
</evidence>
<dbReference type="Gene3D" id="3.90.550.10">
    <property type="entry name" value="Spore Coat Polysaccharide Biosynthesis Protein SpsA, Chain A"/>
    <property type="match status" value="1"/>
</dbReference>
<gene>
    <name evidence="6" type="ORF">AYP82_08230</name>
</gene>
<dbReference type="InterPro" id="IPR001173">
    <property type="entry name" value="Glyco_trans_2-like"/>
</dbReference>
<protein>
    <recommendedName>
        <fullName evidence="5">Glycosyltransferase 2-like domain-containing protein</fullName>
    </recommendedName>
</protein>
<dbReference type="SUPFAM" id="SSF53448">
    <property type="entry name" value="Nucleotide-diphospho-sugar transferases"/>
    <property type="match status" value="1"/>
</dbReference>
<organism evidence="6 7">
    <name type="scientific">Lactobacillus crispatus</name>
    <dbReference type="NCBI Taxonomy" id="47770"/>
    <lineage>
        <taxon>Bacteria</taxon>
        <taxon>Bacillati</taxon>
        <taxon>Bacillota</taxon>
        <taxon>Bacilli</taxon>
        <taxon>Lactobacillales</taxon>
        <taxon>Lactobacillaceae</taxon>
        <taxon>Lactobacillus</taxon>
    </lineage>
</organism>
<dbReference type="EMBL" id="LYQW01000017">
    <property type="protein sequence ID" value="OXC22975.1"/>
    <property type="molecule type" value="Genomic_DNA"/>
</dbReference>
<dbReference type="PANTHER" id="PTHR43179">
    <property type="entry name" value="RHAMNOSYLTRANSFERASE WBBL"/>
    <property type="match status" value="1"/>
</dbReference>
<dbReference type="PANTHER" id="PTHR43179:SF12">
    <property type="entry name" value="GALACTOFURANOSYLTRANSFERASE GLFT2"/>
    <property type="match status" value="1"/>
</dbReference>
<dbReference type="InterPro" id="IPR029044">
    <property type="entry name" value="Nucleotide-diphossugar_trans"/>
</dbReference>
<dbReference type="AlphaFoldDB" id="A0A854PMC5"/>
<evidence type="ECO:0000313" key="7">
    <source>
        <dbReference type="Proteomes" id="UP000198437"/>
    </source>
</evidence>
<comment type="caution">
    <text evidence="6">The sequence shown here is derived from an EMBL/GenBank/DDBJ whole genome shotgun (WGS) entry which is preliminary data.</text>
</comment>
<evidence type="ECO:0000259" key="5">
    <source>
        <dbReference type="Pfam" id="PF00535"/>
    </source>
</evidence>
<proteinExistence type="inferred from homology"/>
<dbReference type="Pfam" id="PF00535">
    <property type="entry name" value="Glycos_transf_2"/>
    <property type="match status" value="1"/>
</dbReference>
<keyword evidence="3" id="KW-0328">Glycosyltransferase</keyword>
<name>A0A854PMC5_9LACO</name>
<sequence>MMKEKITCEILNYNDYKTVINMVERIKGYNILDYILIVDNGSTDSSYKILSNMYCNEKTIKVISSNKNGGYGFGNNFGIKYAFNKLNSKYIIVSNPDVLFKEKLIQELKRVIKREDAALVSGTQKINGSIVQQRAWKVPTPFQWAFDELKIGRLLGVGKKFYYPSSYYKKAISQVECVVGAMFMIDAEKFLTVGGYDEDMFLFCEETTIGYKLKKANYKSFLLNYEYYDHLHSATINKSIPSAIKRLRILHTSEKIFDKKYMKISFAESILIKLIFHLSILELKIKSILR</sequence>
<evidence type="ECO:0000256" key="2">
    <source>
        <dbReference type="ARBA" id="ARBA00006739"/>
    </source>
</evidence>
<comment type="pathway">
    <text evidence="1">Cell wall biogenesis; cell wall polysaccharide biosynthesis.</text>
</comment>
<dbReference type="Proteomes" id="UP000198437">
    <property type="component" value="Unassembled WGS sequence"/>
</dbReference>
<reference evidence="6 7" key="1">
    <citation type="submission" date="2016-05" db="EMBL/GenBank/DDBJ databases">
        <authorList>
            <person name="Johnson T.J."/>
            <person name="Youmans B.P."/>
            <person name="Case K.A."/>
        </authorList>
    </citation>
    <scope>NUCLEOTIDE SEQUENCE [LARGE SCALE GENOMIC DNA]</scope>
    <source>
        <strain evidence="6 7">UMNLC6</strain>
    </source>
</reference>
<dbReference type="RefSeq" id="WP_089150343.1">
    <property type="nucleotide sequence ID" value="NZ_LYQW01000017.1"/>
</dbReference>
<evidence type="ECO:0000256" key="3">
    <source>
        <dbReference type="ARBA" id="ARBA00022676"/>
    </source>
</evidence>
<evidence type="ECO:0000313" key="6">
    <source>
        <dbReference type="EMBL" id="OXC22975.1"/>
    </source>
</evidence>
<comment type="similarity">
    <text evidence="2">Belongs to the glycosyltransferase 2 family.</text>
</comment>
<accession>A0A854PMC5</accession>
<dbReference type="GO" id="GO:0016757">
    <property type="term" value="F:glycosyltransferase activity"/>
    <property type="evidence" value="ECO:0007669"/>
    <property type="project" value="UniProtKB-KW"/>
</dbReference>
<keyword evidence="4" id="KW-0808">Transferase</keyword>
<evidence type="ECO:0000256" key="1">
    <source>
        <dbReference type="ARBA" id="ARBA00004776"/>
    </source>
</evidence>
<feature type="domain" description="Glycosyltransferase 2-like" evidence="5">
    <location>
        <begin position="11"/>
        <end position="136"/>
    </location>
</feature>